<dbReference type="GO" id="GO:0016798">
    <property type="term" value="F:hydrolase activity, acting on glycosyl bonds"/>
    <property type="evidence" value="ECO:0007669"/>
    <property type="project" value="UniProtKB-KW"/>
</dbReference>
<dbReference type="Proteomes" id="UP001230145">
    <property type="component" value="Unassembled WGS sequence"/>
</dbReference>
<name>A0ABT9PL26_9ACTO</name>
<dbReference type="EMBL" id="JAUSQL010000001">
    <property type="protein sequence ID" value="MDP9833441.1"/>
    <property type="molecule type" value="Genomic_DNA"/>
</dbReference>
<organism evidence="4 5">
    <name type="scientific">Trueperella abortisuis</name>
    <dbReference type="NCBI Taxonomy" id="445930"/>
    <lineage>
        <taxon>Bacteria</taxon>
        <taxon>Bacillati</taxon>
        <taxon>Actinomycetota</taxon>
        <taxon>Actinomycetes</taxon>
        <taxon>Actinomycetales</taxon>
        <taxon>Actinomycetaceae</taxon>
        <taxon>Trueperella</taxon>
    </lineage>
</organism>
<dbReference type="Pfam" id="PF00128">
    <property type="entry name" value="Alpha-amylase"/>
    <property type="match status" value="2"/>
</dbReference>
<dbReference type="SUPFAM" id="SSF51445">
    <property type="entry name" value="(Trans)glycosidases"/>
    <property type="match status" value="1"/>
</dbReference>
<accession>A0ABT9PL26</accession>
<protein>
    <submittedName>
        <fullName evidence="4">Glycosidase</fullName>
    </submittedName>
</protein>
<dbReference type="InterPro" id="IPR017853">
    <property type="entry name" value="GH"/>
</dbReference>
<dbReference type="InterPro" id="IPR006047">
    <property type="entry name" value="GH13_cat_dom"/>
</dbReference>
<evidence type="ECO:0000256" key="2">
    <source>
        <dbReference type="ARBA" id="ARBA00023295"/>
    </source>
</evidence>
<reference evidence="4 5" key="1">
    <citation type="submission" date="2023-07" db="EMBL/GenBank/DDBJ databases">
        <title>Sequencing the genomes of 1000 actinobacteria strains.</title>
        <authorList>
            <person name="Klenk H.-P."/>
        </authorList>
    </citation>
    <scope>NUCLEOTIDE SEQUENCE [LARGE SCALE GENOMIC DNA]</scope>
    <source>
        <strain evidence="4 5">DSM 19515</strain>
    </source>
</reference>
<proteinExistence type="predicted"/>
<keyword evidence="5" id="KW-1185">Reference proteome</keyword>
<dbReference type="PANTHER" id="PTHR10357:SF210">
    <property type="entry name" value="MALTODEXTRIN GLUCOSIDASE"/>
    <property type="match status" value="1"/>
</dbReference>
<dbReference type="PANTHER" id="PTHR10357">
    <property type="entry name" value="ALPHA-AMYLASE FAMILY MEMBER"/>
    <property type="match status" value="1"/>
</dbReference>
<evidence type="ECO:0000259" key="3">
    <source>
        <dbReference type="SMART" id="SM00642"/>
    </source>
</evidence>
<evidence type="ECO:0000256" key="1">
    <source>
        <dbReference type="ARBA" id="ARBA00022801"/>
    </source>
</evidence>
<gene>
    <name evidence="4" type="ORF">J2S45_002120</name>
</gene>
<dbReference type="SMART" id="SM00642">
    <property type="entry name" value="Aamy"/>
    <property type="match status" value="1"/>
</dbReference>
<sequence>MLEHAIWWQVYPLGALGAPIREDWGDTGEEHRLRKLGPWLDYVAELGCNGILFGPLFESTTHGYDTTNHLRIDPRLGTNEDFDRLVAECRSRGLHIILDGVFNHVGVRHPLTLAALDGQPSPVMIAADGYPQHWEGNLDLAELDHTDPATEDLVVEAMEFWLERGIAGWRLDVAYSVPTDFWARVTDRVRERFPHAVFVGEIIHGDYLHLIDAGHLDSATQYELWKGIWSSIKDRNLWELAHALERHNEFSASHRLQIFVGNHDVDRIASTLGDDGAAIAAAILFSLPGIPSIYQGDEQAFRGVKGEGASSDDQIRPPLPPTPDALGEFGWWMYHHYQTLVAVRRRHPWLVDGRIEILDKANEHLTYRVTSRPSGQPGDPNLGEGALTVTIDLTAPSIRLAFDDGETASYPPAG</sequence>
<evidence type="ECO:0000313" key="5">
    <source>
        <dbReference type="Proteomes" id="UP001230145"/>
    </source>
</evidence>
<feature type="domain" description="Glycosyl hydrolase family 13 catalytic" evidence="3">
    <location>
        <begin position="9"/>
        <end position="344"/>
    </location>
</feature>
<comment type="caution">
    <text evidence="4">The sequence shown here is derived from an EMBL/GenBank/DDBJ whole genome shotgun (WGS) entry which is preliminary data.</text>
</comment>
<keyword evidence="2 4" id="KW-0326">Glycosidase</keyword>
<dbReference type="Gene3D" id="3.20.20.80">
    <property type="entry name" value="Glycosidases"/>
    <property type="match status" value="1"/>
</dbReference>
<evidence type="ECO:0000313" key="4">
    <source>
        <dbReference type="EMBL" id="MDP9833441.1"/>
    </source>
</evidence>
<keyword evidence="1" id="KW-0378">Hydrolase</keyword>
<dbReference type="RefSeq" id="WP_307635390.1">
    <property type="nucleotide sequence ID" value="NZ_JAUSQL010000001.1"/>
</dbReference>